<feature type="transmembrane region" description="Helical" evidence="14">
    <location>
        <begin position="247"/>
        <end position="268"/>
    </location>
</feature>
<dbReference type="GO" id="GO:0015421">
    <property type="term" value="F:ABC-type oligopeptide transporter activity"/>
    <property type="evidence" value="ECO:0007669"/>
    <property type="project" value="TreeGrafter"/>
</dbReference>
<keyword evidence="8" id="KW-0067">ATP-binding</keyword>
<reference evidence="17" key="1">
    <citation type="submission" date="2022-11" db="EMBL/GenBank/DDBJ databases">
        <title>The whole genome sequencing of pests is an important tool to study the evolution of the plant-insect interaction and insecticide resistance.</title>
        <authorList>
            <person name="Kananovich Y."/>
        </authorList>
    </citation>
    <scope>NUCLEOTIDE SEQUENCE</scope>
    <source>
        <strain evidence="17">BSU_Bre_2018</strain>
    </source>
</reference>
<evidence type="ECO:0000256" key="1">
    <source>
        <dbReference type="ARBA" id="ARBA00004651"/>
    </source>
</evidence>
<sequence length="581" mass="66180">MKLFNQLRWFFIREWKRYLGAIVLLIIISILQLLPPKIVGILIDLIIKEKMHGMQILPWICIIFLIALIVYTLRYLWRILLFGASYQLATELRVKFYSYLSHQSQKFFLENRTGDLMARATNDVDRVVFAAGEGVLTLVDSLFMGFSVLIIMSTQISFFLTMISLIPMPIMAVLIKKYGQELHETFRHAQASFSLLNNQTQEILTSIRMIRAFGLEKNQSNKFDIIVNKTGKKNMEVAKIDARFDPVIYLSVAFSNLFSVIGGGYLVWNNKITIGQLTSFIMYLGLMIWPMLALAWMFNIVERGSAAWDRIYSIINKKLYINDGDKKIPHSPGRLNININLFFYPKNKIPSLKNINVVLDPGRTLGICGPTGSGKSTLLKLIQREFKIQKGEISYHSIPLSELKIDEWRSRIAIVNQNSFLFSESIANNIALGKPNASQKEIESVAKLADIHKDIISLTKGYKTQVGERGVMLSGGQKQRIAIARALLLNSEILILDDALSAVDGQTENNILNNINKWKKNGHSLIITAHRLSALINSDEIIVIKNGSTIQRGNHLKLTKEENWYKSMYSYQKLKIELEDN</sequence>
<comment type="catalytic activity">
    <reaction evidence="12">
        <text>ATP + H2O + xenobioticSide 1 = ADP + phosphate + xenobioticSide 2.</text>
        <dbReference type="EC" id="7.6.2.2"/>
    </reaction>
</comment>
<evidence type="ECO:0000256" key="13">
    <source>
        <dbReference type="ARBA" id="ARBA00074518"/>
    </source>
</evidence>
<dbReference type="Proteomes" id="UP001163440">
    <property type="component" value="Chromosome"/>
</dbReference>
<dbReference type="InterPro" id="IPR011527">
    <property type="entry name" value="ABC1_TM_dom"/>
</dbReference>
<feature type="transmembrane region" description="Helical" evidence="14">
    <location>
        <begin position="156"/>
        <end position="175"/>
    </location>
</feature>
<dbReference type="FunFam" id="3.40.50.300:FF:000221">
    <property type="entry name" value="Multidrug ABC transporter ATP-binding protein"/>
    <property type="match status" value="1"/>
</dbReference>
<keyword evidence="4" id="KW-0813">Transport</keyword>
<dbReference type="FunFam" id="1.20.1560.10:FF:000011">
    <property type="entry name" value="Multidrug ABC transporter ATP-binding protein"/>
    <property type="match status" value="1"/>
</dbReference>
<dbReference type="PANTHER" id="PTHR43394">
    <property type="entry name" value="ATP-DEPENDENT PERMEASE MDL1, MITOCHONDRIAL"/>
    <property type="match status" value="1"/>
</dbReference>
<dbReference type="AlphaFoldDB" id="A0AAJ5PTW9"/>
<dbReference type="PANTHER" id="PTHR43394:SF1">
    <property type="entry name" value="ATP-BINDING CASSETTE SUB-FAMILY B MEMBER 10, MITOCHONDRIAL"/>
    <property type="match status" value="1"/>
</dbReference>
<evidence type="ECO:0000256" key="8">
    <source>
        <dbReference type="ARBA" id="ARBA00022840"/>
    </source>
</evidence>
<keyword evidence="11 14" id="KW-0472">Membrane</keyword>
<evidence type="ECO:0000256" key="5">
    <source>
        <dbReference type="ARBA" id="ARBA00022475"/>
    </source>
</evidence>
<dbReference type="NCBIfam" id="NF008055">
    <property type="entry name" value="PRK10789.1"/>
    <property type="match status" value="1"/>
</dbReference>
<dbReference type="InterPro" id="IPR036640">
    <property type="entry name" value="ABC1_TM_sf"/>
</dbReference>
<feature type="domain" description="ABC transporter" evidence="15">
    <location>
        <begin position="336"/>
        <end position="571"/>
    </location>
</feature>
<dbReference type="PROSITE" id="PS00211">
    <property type="entry name" value="ABC_TRANSPORTER_1"/>
    <property type="match status" value="1"/>
</dbReference>
<evidence type="ECO:0000256" key="3">
    <source>
        <dbReference type="ARBA" id="ARBA00012191"/>
    </source>
</evidence>
<feature type="transmembrane region" description="Helical" evidence="14">
    <location>
        <begin position="18"/>
        <end position="36"/>
    </location>
</feature>
<dbReference type="SUPFAM" id="SSF52540">
    <property type="entry name" value="P-loop containing nucleoside triphosphate hydrolases"/>
    <property type="match status" value="1"/>
</dbReference>
<dbReference type="GO" id="GO:0008559">
    <property type="term" value="F:ABC-type xenobiotic transporter activity"/>
    <property type="evidence" value="ECO:0007669"/>
    <property type="project" value="UniProtKB-EC"/>
</dbReference>
<dbReference type="PROSITE" id="PS50893">
    <property type="entry name" value="ABC_TRANSPORTER_2"/>
    <property type="match status" value="1"/>
</dbReference>
<evidence type="ECO:0000313" key="17">
    <source>
        <dbReference type="EMBL" id="WAI18850.1"/>
    </source>
</evidence>
<keyword evidence="5" id="KW-1003">Cell membrane</keyword>
<comment type="subcellular location">
    <subcellularLocation>
        <location evidence="1">Cell membrane</location>
        <topology evidence="1">Multi-pass membrane protein</topology>
    </subcellularLocation>
</comment>
<evidence type="ECO:0000259" key="15">
    <source>
        <dbReference type="PROSITE" id="PS50893"/>
    </source>
</evidence>
<comment type="similarity">
    <text evidence="2">Belongs to the ABC transporter superfamily. Drug exporter-2 (TC 3.A.1.117) family.</text>
</comment>
<protein>
    <recommendedName>
        <fullName evidence="13">Multidrug resistance-like ATP-binding protein MdlA</fullName>
        <ecNumber evidence="3">7.6.2.2</ecNumber>
    </recommendedName>
</protein>
<feature type="transmembrane region" description="Helical" evidence="14">
    <location>
        <begin position="127"/>
        <end position="150"/>
    </location>
</feature>
<evidence type="ECO:0000256" key="7">
    <source>
        <dbReference type="ARBA" id="ARBA00022741"/>
    </source>
</evidence>
<accession>A0AAJ5PTW9</accession>
<dbReference type="Gene3D" id="1.20.1560.10">
    <property type="entry name" value="ABC transporter type 1, transmembrane domain"/>
    <property type="match status" value="1"/>
</dbReference>
<evidence type="ECO:0000256" key="10">
    <source>
        <dbReference type="ARBA" id="ARBA00022989"/>
    </source>
</evidence>
<dbReference type="InterPro" id="IPR039421">
    <property type="entry name" value="Type_1_exporter"/>
</dbReference>
<dbReference type="InterPro" id="IPR017871">
    <property type="entry name" value="ABC_transporter-like_CS"/>
</dbReference>
<dbReference type="GO" id="GO:0005524">
    <property type="term" value="F:ATP binding"/>
    <property type="evidence" value="ECO:0007669"/>
    <property type="project" value="UniProtKB-KW"/>
</dbReference>
<keyword evidence="10 14" id="KW-1133">Transmembrane helix</keyword>
<evidence type="ECO:0000256" key="11">
    <source>
        <dbReference type="ARBA" id="ARBA00023136"/>
    </source>
</evidence>
<evidence type="ECO:0000256" key="9">
    <source>
        <dbReference type="ARBA" id="ARBA00022967"/>
    </source>
</evidence>
<dbReference type="GO" id="GO:0005886">
    <property type="term" value="C:plasma membrane"/>
    <property type="evidence" value="ECO:0007669"/>
    <property type="project" value="UniProtKB-SubCell"/>
</dbReference>
<evidence type="ECO:0000256" key="2">
    <source>
        <dbReference type="ARBA" id="ARBA00006526"/>
    </source>
</evidence>
<dbReference type="CDD" id="cd18541">
    <property type="entry name" value="ABC_6TM_TmrB_like"/>
    <property type="match status" value="1"/>
</dbReference>
<evidence type="ECO:0000256" key="14">
    <source>
        <dbReference type="SAM" id="Phobius"/>
    </source>
</evidence>
<dbReference type="GO" id="GO:0016887">
    <property type="term" value="F:ATP hydrolysis activity"/>
    <property type="evidence" value="ECO:0007669"/>
    <property type="project" value="InterPro"/>
</dbReference>
<evidence type="ECO:0000259" key="16">
    <source>
        <dbReference type="PROSITE" id="PS50929"/>
    </source>
</evidence>
<feature type="transmembrane region" description="Helical" evidence="14">
    <location>
        <begin position="56"/>
        <end position="77"/>
    </location>
</feature>
<dbReference type="PROSITE" id="PS50929">
    <property type="entry name" value="ABC_TM1F"/>
    <property type="match status" value="1"/>
</dbReference>
<proteinExistence type="inferred from homology"/>
<dbReference type="InterPro" id="IPR003593">
    <property type="entry name" value="AAA+_ATPase"/>
</dbReference>
<dbReference type="Gene3D" id="3.40.50.300">
    <property type="entry name" value="P-loop containing nucleotide triphosphate hydrolases"/>
    <property type="match status" value="1"/>
</dbReference>
<feature type="transmembrane region" description="Helical" evidence="14">
    <location>
        <begin position="280"/>
        <end position="301"/>
    </location>
</feature>
<feature type="domain" description="ABC transmembrane type-1" evidence="16">
    <location>
        <begin position="19"/>
        <end position="303"/>
    </location>
</feature>
<dbReference type="InterPro" id="IPR027417">
    <property type="entry name" value="P-loop_NTPase"/>
</dbReference>
<keyword evidence="7" id="KW-0547">Nucleotide-binding</keyword>
<name>A0AAJ5PTW9_9GAMM</name>
<dbReference type="EMBL" id="CP113406">
    <property type="protein sequence ID" value="WAI18850.1"/>
    <property type="molecule type" value="Genomic_DNA"/>
</dbReference>
<evidence type="ECO:0000256" key="4">
    <source>
        <dbReference type="ARBA" id="ARBA00022448"/>
    </source>
</evidence>
<organism evidence="17 18">
    <name type="scientific">Buchnera aphidicola</name>
    <name type="common">Brevicoryne brassicae</name>
    <dbReference type="NCBI Taxonomy" id="911343"/>
    <lineage>
        <taxon>Bacteria</taxon>
        <taxon>Pseudomonadati</taxon>
        <taxon>Pseudomonadota</taxon>
        <taxon>Gammaproteobacteria</taxon>
        <taxon>Enterobacterales</taxon>
        <taxon>Erwiniaceae</taxon>
        <taxon>Buchnera</taxon>
    </lineage>
</organism>
<keyword evidence="6 14" id="KW-0812">Transmembrane</keyword>
<keyword evidence="9" id="KW-1278">Translocase</keyword>
<dbReference type="Pfam" id="PF00005">
    <property type="entry name" value="ABC_tran"/>
    <property type="match status" value="1"/>
</dbReference>
<dbReference type="InterPro" id="IPR003439">
    <property type="entry name" value="ABC_transporter-like_ATP-bd"/>
</dbReference>
<evidence type="ECO:0000256" key="12">
    <source>
        <dbReference type="ARBA" id="ARBA00034018"/>
    </source>
</evidence>
<evidence type="ECO:0000313" key="18">
    <source>
        <dbReference type="Proteomes" id="UP001163440"/>
    </source>
</evidence>
<evidence type="ECO:0000256" key="6">
    <source>
        <dbReference type="ARBA" id="ARBA00022692"/>
    </source>
</evidence>
<dbReference type="Pfam" id="PF00664">
    <property type="entry name" value="ABC_membrane"/>
    <property type="match status" value="1"/>
</dbReference>
<dbReference type="SMART" id="SM00382">
    <property type="entry name" value="AAA"/>
    <property type="match status" value="1"/>
</dbReference>
<dbReference type="SUPFAM" id="SSF90123">
    <property type="entry name" value="ABC transporter transmembrane region"/>
    <property type="match status" value="1"/>
</dbReference>
<gene>
    <name evidence="17" type="ORF">OW720_02470</name>
</gene>
<dbReference type="EC" id="7.6.2.2" evidence="3"/>